<dbReference type="RefSeq" id="WP_065994815.1">
    <property type="nucleotide sequence ID" value="NZ_CP029389.2"/>
</dbReference>
<dbReference type="KEGG" id="adv:DJ533_00085"/>
<dbReference type="AlphaFoldDB" id="A0A2S2F885"/>
<evidence type="ECO:0000313" key="1">
    <source>
        <dbReference type="EMBL" id="AWL27118.1"/>
    </source>
</evidence>
<accession>A0A2S2F885</accession>
<keyword evidence="1" id="KW-0614">Plasmid</keyword>
<dbReference type="STRING" id="1871111.GCA_001704615_00935"/>
<organism evidence="1 2">
    <name type="scientific">Acinetobacter defluvii</name>
    <dbReference type="NCBI Taxonomy" id="1871111"/>
    <lineage>
        <taxon>Bacteria</taxon>
        <taxon>Pseudomonadati</taxon>
        <taxon>Pseudomonadota</taxon>
        <taxon>Gammaproteobacteria</taxon>
        <taxon>Moraxellales</taxon>
        <taxon>Moraxellaceae</taxon>
        <taxon>Acinetobacter</taxon>
    </lineage>
</organism>
<gene>
    <name evidence="1" type="ORF">DJ533_00085</name>
</gene>
<dbReference type="EMBL" id="CP029389">
    <property type="protein sequence ID" value="AWL27118.1"/>
    <property type="molecule type" value="Genomic_DNA"/>
</dbReference>
<dbReference type="Proteomes" id="UP000245977">
    <property type="component" value="Plasmid p1_010030"/>
</dbReference>
<reference evidence="1" key="1">
    <citation type="submission" date="2019-08" db="EMBL/GenBank/DDBJ databases">
        <title>The complete genome of Acinetobacter defluvii strain WCHAD010030.</title>
        <authorList>
            <person name="Hu Y."/>
            <person name="Qin J."/>
            <person name="Feng Y."/>
            <person name="Zong Z."/>
        </authorList>
    </citation>
    <scope>NUCLEOTIDE SEQUENCE</scope>
    <source>
        <strain evidence="1">WCHA30</strain>
        <plasmid evidence="1">p1_010030</plasmid>
    </source>
</reference>
<protein>
    <submittedName>
        <fullName evidence="1">Uncharacterized protein</fullName>
    </submittedName>
</protein>
<sequence>MMQLNKVTVEQTILQQFGLSKVKKMLKQLKGNKCDGVYIAVNRYRGGCLFFEMNEKYIWCDYLDQNGFKKTHFKSYSEFFNDLRLLGYFYVEVSRLEKELEKTTIENQREEKPIEYINSRVSGLTDSLALRSENDHQNSDYWRGQRDAYENVKFIINEVRHAC</sequence>
<dbReference type="OrthoDB" id="9823791at2"/>
<proteinExistence type="predicted"/>
<geneLocation type="plasmid" evidence="1 2">
    <name>p1_010030</name>
</geneLocation>
<keyword evidence="2" id="KW-1185">Reference proteome</keyword>
<evidence type="ECO:0000313" key="2">
    <source>
        <dbReference type="Proteomes" id="UP000245977"/>
    </source>
</evidence>
<name>A0A2S2F885_9GAMM</name>